<dbReference type="Pfam" id="PF14282">
    <property type="entry name" value="FlxA"/>
    <property type="match status" value="1"/>
</dbReference>
<accession>A0A7Y6BVM0</accession>
<name>A0A7Y6BVM0_9BACL</name>
<feature type="compositionally biased region" description="Polar residues" evidence="1">
    <location>
        <begin position="1"/>
        <end position="22"/>
    </location>
</feature>
<feature type="region of interest" description="Disordered" evidence="1">
    <location>
        <begin position="1"/>
        <end position="57"/>
    </location>
</feature>
<dbReference type="AlphaFoldDB" id="A0A7Y6BVM0"/>
<feature type="compositionally biased region" description="Basic and acidic residues" evidence="1">
    <location>
        <begin position="81"/>
        <end position="95"/>
    </location>
</feature>
<comment type="caution">
    <text evidence="2">The sequence shown here is derived from an EMBL/GenBank/DDBJ whole genome shotgun (WGS) entry which is preliminary data.</text>
</comment>
<dbReference type="Proteomes" id="UP000526125">
    <property type="component" value="Unassembled WGS sequence"/>
</dbReference>
<evidence type="ECO:0000313" key="3">
    <source>
        <dbReference type="Proteomes" id="UP000526125"/>
    </source>
</evidence>
<evidence type="ECO:0000256" key="1">
    <source>
        <dbReference type="SAM" id="MobiDB-lite"/>
    </source>
</evidence>
<feature type="region of interest" description="Disordered" evidence="1">
    <location>
        <begin position="81"/>
        <end position="109"/>
    </location>
</feature>
<proteinExistence type="predicted"/>
<protein>
    <recommendedName>
        <fullName evidence="4">FlxA-like protein</fullName>
    </recommendedName>
</protein>
<sequence>MLSVSSSNRSTGTNQSSSNTASKTDKIIQDLMKQKARLSEEMQTVRSNEKLDTKTKMQRIQTLSSSIQEIDAQIAQIKAEEIQEKTRQKETDQPKSSEPQPEDTVSLGSVIKNSNTYDQLGKLVGSREKMQGSINTLEGGVRFDRTLLDSNPHQDSGKSAMLENAEHTVFQIKREMVQEIKSHIRSTDKKIGELLKDINDTAPRNDQTAEKSRTEVDKVEKDKTDNIPADNNQSKENDHPSNSSGISNKNTSIDVLI</sequence>
<dbReference type="InterPro" id="IPR025577">
    <property type="entry name" value="FlxA"/>
</dbReference>
<feature type="compositionally biased region" description="Basic and acidic residues" evidence="1">
    <location>
        <begin position="207"/>
        <end position="225"/>
    </location>
</feature>
<dbReference type="EMBL" id="JABMCB010000177">
    <property type="protein sequence ID" value="NUU75822.1"/>
    <property type="molecule type" value="Genomic_DNA"/>
</dbReference>
<keyword evidence="3" id="KW-1185">Reference proteome</keyword>
<evidence type="ECO:0000313" key="2">
    <source>
        <dbReference type="EMBL" id="NUU75822.1"/>
    </source>
</evidence>
<gene>
    <name evidence="2" type="ORF">HP552_11335</name>
</gene>
<feature type="region of interest" description="Disordered" evidence="1">
    <location>
        <begin position="195"/>
        <end position="257"/>
    </location>
</feature>
<reference evidence="2 3" key="1">
    <citation type="submission" date="2020-05" db="EMBL/GenBank/DDBJ databases">
        <title>Genome Sequencing of Type Strains.</title>
        <authorList>
            <person name="Lemaire J.F."/>
            <person name="Inderbitzin P."/>
            <person name="Gregorio O.A."/>
            <person name="Collins S.B."/>
            <person name="Wespe N."/>
            <person name="Knight-Connoni V."/>
        </authorList>
    </citation>
    <scope>NUCLEOTIDE SEQUENCE [LARGE SCALE GENOMIC DNA]</scope>
    <source>
        <strain evidence="2 3">LMG 21957</strain>
    </source>
</reference>
<evidence type="ECO:0008006" key="4">
    <source>
        <dbReference type="Google" id="ProtNLM"/>
    </source>
</evidence>
<organism evidence="2 3">
    <name type="scientific">Paenibacillus xylanilyticus</name>
    <dbReference type="NCBI Taxonomy" id="248903"/>
    <lineage>
        <taxon>Bacteria</taxon>
        <taxon>Bacillati</taxon>
        <taxon>Bacillota</taxon>
        <taxon>Bacilli</taxon>
        <taxon>Bacillales</taxon>
        <taxon>Paenibacillaceae</taxon>
        <taxon>Paenibacillus</taxon>
    </lineage>
</organism>
<dbReference type="RefSeq" id="WP_175395579.1">
    <property type="nucleotide sequence ID" value="NZ_JABMCB010000177.1"/>
</dbReference>
<feature type="compositionally biased region" description="Polar residues" evidence="1">
    <location>
        <begin position="240"/>
        <end position="257"/>
    </location>
</feature>